<dbReference type="KEGG" id="vg:77954612"/>
<dbReference type="Proteomes" id="UP001200740">
    <property type="component" value="Segment"/>
</dbReference>
<proteinExistence type="predicted"/>
<accession>A0AA49BN48</accession>
<dbReference type="EMBL" id="OL455896">
    <property type="protein sequence ID" value="UJQ86826.1"/>
    <property type="molecule type" value="Genomic_DNA"/>
</dbReference>
<dbReference type="RefSeq" id="YP_010678219.1">
    <property type="nucleotide sequence ID" value="NC_071032.1"/>
</dbReference>
<organism evidence="1 2">
    <name type="scientific">Arthrobacter phage Reedo</name>
    <dbReference type="NCBI Taxonomy" id="2910755"/>
    <lineage>
        <taxon>Viruses</taxon>
        <taxon>Duplodnaviria</taxon>
        <taxon>Heunggongvirae</taxon>
        <taxon>Uroviricota</taxon>
        <taxon>Caudoviricetes</taxon>
        <taxon>Casidaviridae</taxon>
        <taxon>Manhattanvirus</taxon>
        <taxon>Manhattanvirus reedo</taxon>
    </lineage>
</organism>
<reference evidence="1" key="1">
    <citation type="submission" date="2021-11" db="EMBL/GenBank/DDBJ databases">
        <authorList>
            <person name="Furlong K.P."/>
            <person name="Elkbouli M."/>
            <person name="Barwitzki K."/>
            <person name="Hastings E.M."/>
            <person name="Saal A.P."/>
            <person name="Sandouka T."/>
            <person name="Tran A."/>
            <person name="Tremblay V."/>
            <person name="Williams E.C."/>
            <person name="Giles L.L."/>
            <person name="McCarthy L."/>
            <person name="Wheaton K.A."/>
            <person name="Chan K."/>
            <person name="Rudner A.D."/>
            <person name="Beyer A.R."/>
            <person name="Chong R.A."/>
            <person name="Edgington N.P."/>
            <person name="Freise A.C."/>
            <person name="Garcia Costas A.M."/>
            <person name="Gibb B.P."/>
            <person name="Klyczek K.K."/>
            <person name="Swerdlow S.J."/>
            <person name="Garlena R.A."/>
            <person name="Russell D.A."/>
            <person name="Jacobs-Sera D."/>
            <person name="Hatfull G.F."/>
        </authorList>
    </citation>
    <scope>NUCLEOTIDE SEQUENCE</scope>
</reference>
<keyword evidence="2" id="KW-1185">Reference proteome</keyword>
<protein>
    <submittedName>
        <fullName evidence="1">Uncharacterized protein</fullName>
    </submittedName>
</protein>
<dbReference type="GeneID" id="77954612"/>
<name>A0AA49BN48_9CAUD</name>
<evidence type="ECO:0000313" key="2">
    <source>
        <dbReference type="Proteomes" id="UP001200740"/>
    </source>
</evidence>
<evidence type="ECO:0000313" key="1">
    <source>
        <dbReference type="EMBL" id="UJQ86826.1"/>
    </source>
</evidence>
<sequence length="59" mass="6385">MEVVKDPSTGTLPVVPGPDRLAETQGTFILLPVIGEPDQYLAVFDDGSYTRWIPGQISP</sequence>
<gene>
    <name evidence="1" type="primary">36</name>
    <name evidence="1" type="ORF">SEA_REEDO_36</name>
</gene>